<evidence type="ECO:0000313" key="1">
    <source>
        <dbReference type="EMBL" id="EMA55810.1"/>
    </source>
</evidence>
<accession>M0NGJ7</accession>
<reference evidence="1 2" key="1">
    <citation type="journal article" date="2014" name="PLoS Genet.">
        <title>Phylogenetically driven sequencing of extremely halophilic archaea reveals strategies for static and dynamic osmo-response.</title>
        <authorList>
            <person name="Becker E.A."/>
            <person name="Seitzer P.M."/>
            <person name="Tritt A."/>
            <person name="Larsen D."/>
            <person name="Krusor M."/>
            <person name="Yao A.I."/>
            <person name="Wu D."/>
            <person name="Madern D."/>
            <person name="Eisen J.A."/>
            <person name="Darling A.E."/>
            <person name="Facciotti M.T."/>
        </authorList>
    </citation>
    <scope>NUCLEOTIDE SEQUENCE [LARGE SCALE GENOMIC DNA]</scope>
    <source>
        <strain evidence="1 2">JCM 13552</strain>
    </source>
</reference>
<organism evidence="1 2">
    <name type="scientific">Halococcus thailandensis JCM 13552</name>
    <dbReference type="NCBI Taxonomy" id="1227457"/>
    <lineage>
        <taxon>Archaea</taxon>
        <taxon>Methanobacteriati</taxon>
        <taxon>Methanobacteriota</taxon>
        <taxon>Stenosarchaea group</taxon>
        <taxon>Halobacteria</taxon>
        <taxon>Halobacteriales</taxon>
        <taxon>Halococcaceae</taxon>
        <taxon>Halococcus</taxon>
    </lineage>
</organism>
<keyword evidence="2" id="KW-1185">Reference proteome</keyword>
<dbReference type="EMBL" id="AOMF01000103">
    <property type="protein sequence ID" value="EMA55810.1"/>
    <property type="molecule type" value="Genomic_DNA"/>
</dbReference>
<evidence type="ECO:0000313" key="2">
    <source>
        <dbReference type="Proteomes" id="UP000011680"/>
    </source>
</evidence>
<protein>
    <submittedName>
        <fullName evidence="1">Uncharacterized protein</fullName>
    </submittedName>
</protein>
<dbReference type="AlphaFoldDB" id="M0NGJ7"/>
<gene>
    <name evidence="1" type="ORF">C451_05003</name>
</gene>
<name>M0NGJ7_9EURY</name>
<proteinExistence type="predicted"/>
<sequence>MHHLRCWRTDARFLLTLFGGESRPLGTVIDLVFVDDEPTLSAGGLAMTGVRTKWPATLGARFVLDRIF</sequence>
<comment type="caution">
    <text evidence="1">The sequence shown here is derived from an EMBL/GenBank/DDBJ whole genome shotgun (WGS) entry which is preliminary data.</text>
</comment>
<dbReference type="Proteomes" id="UP000011680">
    <property type="component" value="Unassembled WGS sequence"/>
</dbReference>